<evidence type="ECO:0000256" key="20">
    <source>
        <dbReference type="ARBA" id="ARBA00023264"/>
    </source>
</evidence>
<dbReference type="Gene3D" id="2.40.10.230">
    <property type="entry name" value="Probable tRNA pseudouridine synthase domain"/>
    <property type="match status" value="1"/>
</dbReference>
<feature type="region of interest" description="Disordered" evidence="31">
    <location>
        <begin position="187"/>
        <end position="206"/>
    </location>
</feature>
<dbReference type="Gene3D" id="1.20.120.1760">
    <property type="match status" value="1"/>
</dbReference>
<dbReference type="GO" id="GO:0006659">
    <property type="term" value="P:phosphatidylserine biosynthetic process"/>
    <property type="evidence" value="ECO:0007669"/>
    <property type="project" value="UniProtKB-ARBA"/>
</dbReference>
<dbReference type="GO" id="GO:0005789">
    <property type="term" value="C:endoplasmic reticulum membrane"/>
    <property type="evidence" value="ECO:0007669"/>
    <property type="project" value="UniProtKB-SubCell"/>
</dbReference>
<keyword evidence="13" id="KW-0256">Endoplasmic reticulum</keyword>
<evidence type="ECO:0000256" key="13">
    <source>
        <dbReference type="ARBA" id="ARBA00022824"/>
    </source>
</evidence>
<keyword evidence="11 30" id="KW-0808">Transferase</keyword>
<dbReference type="InterPro" id="IPR043130">
    <property type="entry name" value="CDP-OH_PTrfase_TM_dom"/>
</dbReference>
<keyword evidence="20" id="KW-1208">Phospholipid metabolism</keyword>
<dbReference type="EC" id="2.7.8.8" evidence="6"/>
<comment type="subunit">
    <text evidence="28">Component of the small nucleolar ribonucleoprotein particles containing H/ACA-type snoRNAs (H/ACA snoRNPs).</text>
</comment>
<dbReference type="GO" id="GO:0003882">
    <property type="term" value="F:CDP-diacylglycerol-serine O-phosphatidyltransferase activity"/>
    <property type="evidence" value="ECO:0007669"/>
    <property type="project" value="UniProtKB-EC"/>
</dbReference>
<feature type="region of interest" description="Disordered" evidence="31">
    <location>
        <begin position="1"/>
        <end position="31"/>
    </location>
</feature>
<dbReference type="RefSeq" id="XP_025575522.1">
    <property type="nucleotide sequence ID" value="XM_025716867.1"/>
</dbReference>
<dbReference type="InterPro" id="IPR038664">
    <property type="entry name" value="Gar1/Naf1_Cbf5-bd_sf"/>
</dbReference>
<dbReference type="EMBL" id="KZ824437">
    <property type="protein sequence ID" value="RAL01195.1"/>
    <property type="molecule type" value="Genomic_DNA"/>
</dbReference>
<evidence type="ECO:0000256" key="2">
    <source>
        <dbReference type="ARBA" id="ARBA00004477"/>
    </source>
</evidence>
<evidence type="ECO:0000256" key="14">
    <source>
        <dbReference type="ARBA" id="ARBA00022884"/>
    </source>
</evidence>
<dbReference type="InterPro" id="IPR000462">
    <property type="entry name" value="CDP-OH_P_trans"/>
</dbReference>
<keyword evidence="17 32" id="KW-0472">Membrane</keyword>
<name>A0A395H1V3_9EURO</name>
<evidence type="ECO:0000256" key="1">
    <source>
        <dbReference type="ARBA" id="ARBA00000287"/>
    </source>
</evidence>
<evidence type="ECO:0000256" key="4">
    <source>
        <dbReference type="ARBA" id="ARBA00005189"/>
    </source>
</evidence>
<evidence type="ECO:0000256" key="16">
    <source>
        <dbReference type="ARBA" id="ARBA00023098"/>
    </source>
</evidence>
<evidence type="ECO:0000256" key="24">
    <source>
        <dbReference type="ARBA" id="ARBA00040068"/>
    </source>
</evidence>
<feature type="compositionally biased region" description="Gly residues" evidence="31">
    <location>
        <begin position="1"/>
        <end position="26"/>
    </location>
</feature>
<keyword evidence="18" id="KW-0594">Phospholipid biosynthesis</keyword>
<evidence type="ECO:0000256" key="22">
    <source>
        <dbReference type="ARBA" id="ARBA00032361"/>
    </source>
</evidence>
<dbReference type="PROSITE" id="PS00379">
    <property type="entry name" value="CDP_ALCOHOL_P_TRANSF"/>
    <property type="match status" value="1"/>
</dbReference>
<dbReference type="FunFam" id="2.40.10.230:FF:000001">
    <property type="entry name" value="H/ACA ribonucleoprotein complex subunit"/>
    <property type="match status" value="1"/>
</dbReference>
<protein>
    <recommendedName>
        <fullName evidence="7">CDP-diacylglycerol--serine O-phosphatidyltransferase</fullName>
        <ecNumber evidence="6">2.7.8.8</ecNumber>
    </recommendedName>
    <alternativeName>
        <fullName evidence="24 29">H/ACA ribonucleoprotein complex subunit GAR1</fullName>
    </alternativeName>
    <alternativeName>
        <fullName evidence="22">Phosphatidylserine synthase</fullName>
    </alternativeName>
    <alternativeName>
        <fullName evidence="25">snoRNP protein GAR1</fullName>
    </alternativeName>
</protein>
<evidence type="ECO:0000256" key="19">
    <source>
        <dbReference type="ARBA" id="ARBA00023242"/>
    </source>
</evidence>
<dbReference type="NCBIfam" id="TIGR00473">
    <property type="entry name" value="pssA"/>
    <property type="match status" value="1"/>
</dbReference>
<evidence type="ECO:0000256" key="25">
    <source>
        <dbReference type="ARBA" id="ARBA00042224"/>
    </source>
</evidence>
<evidence type="ECO:0000256" key="9">
    <source>
        <dbReference type="ARBA" id="ARBA00022517"/>
    </source>
</evidence>
<dbReference type="PANTHER" id="PTHR23237:SF6">
    <property type="entry name" value="H_ACA RIBONUCLEOPROTEIN COMPLEX SUBUNIT 1"/>
    <property type="match status" value="1"/>
</dbReference>
<evidence type="ECO:0000256" key="11">
    <source>
        <dbReference type="ARBA" id="ARBA00022679"/>
    </source>
</evidence>
<organism evidence="33 34">
    <name type="scientific">Aspergillus ibericus CBS 121593</name>
    <dbReference type="NCBI Taxonomy" id="1448316"/>
    <lineage>
        <taxon>Eukaryota</taxon>
        <taxon>Fungi</taxon>
        <taxon>Dikarya</taxon>
        <taxon>Ascomycota</taxon>
        <taxon>Pezizomycotina</taxon>
        <taxon>Eurotiomycetes</taxon>
        <taxon>Eurotiomycetidae</taxon>
        <taxon>Eurotiales</taxon>
        <taxon>Aspergillaceae</taxon>
        <taxon>Aspergillus</taxon>
        <taxon>Aspergillus subgen. Circumdati</taxon>
    </lineage>
</organism>
<dbReference type="Pfam" id="PF01066">
    <property type="entry name" value="CDP-OH_P_transf"/>
    <property type="match status" value="1"/>
</dbReference>
<evidence type="ECO:0000256" key="3">
    <source>
        <dbReference type="ARBA" id="ARBA00004604"/>
    </source>
</evidence>
<evidence type="ECO:0000313" key="33">
    <source>
        <dbReference type="EMBL" id="RAL01195.1"/>
    </source>
</evidence>
<comment type="catalytic activity">
    <reaction evidence="1">
        <text>a CDP-1,2-diacyl-sn-glycerol + L-serine = a 1,2-diacyl-sn-glycero-3-phospho-L-serine + CMP + H(+)</text>
        <dbReference type="Rhea" id="RHEA:16913"/>
        <dbReference type="ChEBI" id="CHEBI:15378"/>
        <dbReference type="ChEBI" id="CHEBI:33384"/>
        <dbReference type="ChEBI" id="CHEBI:57262"/>
        <dbReference type="ChEBI" id="CHEBI:58332"/>
        <dbReference type="ChEBI" id="CHEBI:60377"/>
        <dbReference type="EC" id="2.7.8.8"/>
    </reaction>
</comment>
<dbReference type="FunFam" id="1.20.120.1760:FF:000022">
    <property type="entry name" value="CDP-diacylglycerol--serine O-phosphatidyltransferase"/>
    <property type="match status" value="1"/>
</dbReference>
<evidence type="ECO:0000256" key="15">
    <source>
        <dbReference type="ARBA" id="ARBA00022989"/>
    </source>
</evidence>
<evidence type="ECO:0000256" key="6">
    <source>
        <dbReference type="ARBA" id="ARBA00013174"/>
    </source>
</evidence>
<evidence type="ECO:0000256" key="7">
    <source>
        <dbReference type="ARBA" id="ARBA00017171"/>
    </source>
</evidence>
<keyword evidence="12 32" id="KW-0812">Transmembrane</keyword>
<comment type="similarity">
    <text evidence="5 30">Belongs to the CDP-alcohol phosphatidyltransferase class-I family.</text>
</comment>
<evidence type="ECO:0000256" key="23">
    <source>
        <dbReference type="ARBA" id="ARBA00038293"/>
    </source>
</evidence>
<evidence type="ECO:0000256" key="17">
    <source>
        <dbReference type="ARBA" id="ARBA00023136"/>
    </source>
</evidence>
<proteinExistence type="inferred from homology"/>
<evidence type="ECO:0000256" key="5">
    <source>
        <dbReference type="ARBA" id="ARBA00010441"/>
    </source>
</evidence>
<keyword evidence="10" id="KW-0698">rRNA processing</keyword>
<dbReference type="AlphaFoldDB" id="A0A395H1V3"/>
<dbReference type="STRING" id="1448316.A0A395H1V3"/>
<evidence type="ECO:0000256" key="26">
    <source>
        <dbReference type="ARBA" id="ARBA00053712"/>
    </source>
</evidence>
<keyword evidence="15 32" id="KW-1133">Transmembrane helix</keyword>
<keyword evidence="9" id="KW-0690">Ribosome biogenesis</keyword>
<evidence type="ECO:0000256" key="30">
    <source>
        <dbReference type="RuleBase" id="RU003750"/>
    </source>
</evidence>
<dbReference type="VEuPathDB" id="FungiDB:BO80DRAFT_381992"/>
<keyword evidence="34" id="KW-1185">Reference proteome</keyword>
<dbReference type="GO" id="GO:0031429">
    <property type="term" value="C:box H/ACA snoRNP complex"/>
    <property type="evidence" value="ECO:0007669"/>
    <property type="project" value="TreeGrafter"/>
</dbReference>
<keyword evidence="21" id="KW-0687">Ribonucleoprotein</keyword>
<dbReference type="Proteomes" id="UP000249402">
    <property type="component" value="Unassembled WGS sequence"/>
</dbReference>
<evidence type="ECO:0000256" key="28">
    <source>
        <dbReference type="ARBA" id="ARBA00062786"/>
    </source>
</evidence>
<dbReference type="InterPro" id="IPR048254">
    <property type="entry name" value="CDP_ALCOHOL_P_TRANSF_CS"/>
</dbReference>
<comment type="similarity">
    <text evidence="23">Belongs to the GAR1 family.</text>
</comment>
<sequence length="422" mass="45771">MSFRGGRGFASGANRGGFGSRGGRGGFQAPVGPPAQVLEMGTVMHACEGEMVCESINPKIPYFNAPIYLENKTPIGKVDEVLGPINQVYFTIKPQEGIVATSFKPGDKVYIGGDKLLPLEKCREAQESWRWCQRRSHARWGRGGPRGGGFRGGSGGFSRGGGRGGPRGGGVLPVRHFYLSMSRRVSAMPSNTSTSGVPPAGDGGQEKQKMLLSSETGHFSMIRALHLADLVTELNGFCGVMSVFSSMRYCLGDPHDYGPIWAALIFMPFGLFFDFMDGRIARWRKKSSLMGQELDSLADLISFGMAPAAAAFALGMRTSLDHLFLSFFVLCGLTRLARFNVTVAVLPKDKSGKSKYFEGTPIPTTLSITFFMTYCVSQDWVLDNLPLGLVAEGTAFEFHPLVLLFVLHGCLMVSKTLHIPKP</sequence>
<keyword evidence="14" id="KW-0694">RNA-binding</keyword>
<dbReference type="GO" id="GO:0034513">
    <property type="term" value="F:box H/ACA snoRNA binding"/>
    <property type="evidence" value="ECO:0007669"/>
    <property type="project" value="TreeGrafter"/>
</dbReference>
<evidence type="ECO:0000313" key="34">
    <source>
        <dbReference type="Proteomes" id="UP000249402"/>
    </source>
</evidence>
<feature type="transmembrane region" description="Helical" evidence="32">
    <location>
        <begin position="322"/>
        <end position="346"/>
    </location>
</feature>
<evidence type="ECO:0000256" key="10">
    <source>
        <dbReference type="ARBA" id="ARBA00022552"/>
    </source>
</evidence>
<evidence type="ECO:0000256" key="27">
    <source>
        <dbReference type="ARBA" id="ARBA00060701"/>
    </source>
</evidence>
<evidence type="ECO:0000256" key="18">
    <source>
        <dbReference type="ARBA" id="ARBA00023209"/>
    </source>
</evidence>
<evidence type="ECO:0000256" key="12">
    <source>
        <dbReference type="ARBA" id="ARBA00022692"/>
    </source>
</evidence>
<evidence type="ECO:0000256" key="21">
    <source>
        <dbReference type="ARBA" id="ARBA00023274"/>
    </source>
</evidence>
<comment type="subcellular location">
    <subcellularLocation>
        <location evidence="2">Endoplasmic reticulum membrane</location>
        <topology evidence="2">Multi-pass membrane protein</topology>
    </subcellularLocation>
    <subcellularLocation>
        <location evidence="3">Nucleus</location>
        <location evidence="3">Nucleolus</location>
    </subcellularLocation>
</comment>
<dbReference type="GO" id="GO:0000454">
    <property type="term" value="P:snoRNA guided rRNA pseudouridine synthesis"/>
    <property type="evidence" value="ECO:0007669"/>
    <property type="project" value="TreeGrafter"/>
</dbReference>
<dbReference type="PANTHER" id="PTHR23237">
    <property type="entry name" value="NUCLEOLAR PROTEIN FAMILY A MEMBER 1 SNORNP PROTEIN GAR1"/>
    <property type="match status" value="1"/>
</dbReference>
<dbReference type="Pfam" id="PF04410">
    <property type="entry name" value="Gar1"/>
    <property type="match status" value="1"/>
</dbReference>
<reference evidence="33 34" key="1">
    <citation type="submission" date="2018-02" db="EMBL/GenBank/DDBJ databases">
        <title>The genomes of Aspergillus section Nigri reveals drivers in fungal speciation.</title>
        <authorList>
            <consortium name="DOE Joint Genome Institute"/>
            <person name="Vesth T.C."/>
            <person name="Nybo J."/>
            <person name="Theobald S."/>
            <person name="Brandl J."/>
            <person name="Frisvad J.C."/>
            <person name="Nielsen K.F."/>
            <person name="Lyhne E.K."/>
            <person name="Kogle M.E."/>
            <person name="Kuo A."/>
            <person name="Riley R."/>
            <person name="Clum A."/>
            <person name="Nolan M."/>
            <person name="Lipzen A."/>
            <person name="Salamov A."/>
            <person name="Henrissat B."/>
            <person name="Wiebenga A."/>
            <person name="De vries R.P."/>
            <person name="Grigoriev I.V."/>
            <person name="Mortensen U.H."/>
            <person name="Andersen M.R."/>
            <person name="Baker S.E."/>
        </authorList>
    </citation>
    <scope>NUCLEOTIDE SEQUENCE [LARGE SCALE GENOMIC DNA]</scope>
    <source>
        <strain evidence="33 34">CBS 121593</strain>
    </source>
</reference>
<feature type="transmembrane region" description="Helical" evidence="32">
    <location>
        <begin position="257"/>
        <end position="276"/>
    </location>
</feature>
<accession>A0A395H1V3</accession>
<feature type="transmembrane region" description="Helical" evidence="32">
    <location>
        <begin position="297"/>
        <end position="316"/>
    </location>
</feature>
<comment type="function">
    <text evidence="26">Non-catalytic component of the H/ACA small nucleolar ribonucleoprotein (H/ACA snoRNP), which catalyzes pseudouridylation of rRNA and is required for ribosome biogenesis. This involves the isomerization of uridine such that the ribose is subsequently attached to C5, instead of the normal N1. Pseudouridine ('psi') residues may serve to stabilize the conformation of rRNAs. The H/ACA snoRNP complex also mediates pseudouridylation of other types of RNAs. The H/ACA snoRNP complex mediates pseudouridylation at position 93 in U2 snRNA.</text>
</comment>
<dbReference type="InterPro" id="IPR009000">
    <property type="entry name" value="Transl_B-barrel_sf"/>
</dbReference>
<dbReference type="InterPro" id="IPR004533">
    <property type="entry name" value="CDP-diaglyc--ser_O-PTrfase"/>
</dbReference>
<evidence type="ECO:0000256" key="8">
    <source>
        <dbReference type="ARBA" id="ARBA00022516"/>
    </source>
</evidence>
<evidence type="ECO:0000256" key="31">
    <source>
        <dbReference type="SAM" id="MobiDB-lite"/>
    </source>
</evidence>
<dbReference type="GeneID" id="37221732"/>
<keyword evidence="19" id="KW-0539">Nucleus</keyword>
<keyword evidence="16" id="KW-0443">Lipid metabolism</keyword>
<dbReference type="SUPFAM" id="SSF50447">
    <property type="entry name" value="Translation proteins"/>
    <property type="match status" value="1"/>
</dbReference>
<gene>
    <name evidence="33" type="ORF">BO80DRAFT_381992</name>
</gene>
<dbReference type="OrthoDB" id="448573at2759"/>
<comment type="pathway">
    <text evidence="27">Phospholipid metabolism; phosphatidylethanolamine biosynthesis; phosphatidylethanolamine from CDP-diacylglycerol: step 1/2.</text>
</comment>
<feature type="region of interest" description="Disordered" evidence="31">
    <location>
        <begin position="142"/>
        <end position="165"/>
    </location>
</feature>
<evidence type="ECO:0000256" key="32">
    <source>
        <dbReference type="SAM" id="Phobius"/>
    </source>
</evidence>
<comment type="pathway">
    <text evidence="4">Lipid metabolism.</text>
</comment>
<evidence type="ECO:0000256" key="29">
    <source>
        <dbReference type="ARBA" id="ARBA00067245"/>
    </source>
</evidence>
<keyword evidence="8" id="KW-0444">Lipid biosynthesis</keyword>
<dbReference type="InterPro" id="IPR007504">
    <property type="entry name" value="H/ACA_rnp_Gar1/Naf1"/>
</dbReference>